<dbReference type="PANTHER" id="PTHR22778:SF52">
    <property type="entry name" value="SERINE HYDROLASE FSH DOMAIN-CONTAINING PROTEIN"/>
    <property type="match status" value="1"/>
</dbReference>
<dbReference type="PANTHER" id="PTHR22778">
    <property type="entry name" value="OVARIAN CANCER GENE-2 PROTEIN-RELATED"/>
    <property type="match status" value="1"/>
</dbReference>
<dbReference type="Gene3D" id="3.40.50.1820">
    <property type="entry name" value="alpha/beta hydrolase"/>
    <property type="match status" value="1"/>
</dbReference>
<sequence length="291" mass="32831">TGRRRGRGETTEMANKIQKRPRVLCLHGIRTSAEIFKKMIGRWPQTLLEQLDLVFLDAPFPPQGKSDVEGIYDPPYYEWFHSKQDFREHSHFEECLEYLEACMLKDGPFDGLLGFSQGAIISAALPGMQREGVALTKVPKIKFVIIISGAKFGGSKLGLPKLAANAFSSPVQCPSLHIIGIIRLFVLQISPSSFPQFRVTSFLKNQKPGGQETAQHCSVDRVSRMAEPIGETDFLKEEGIALLEFFKNPLVIHHPYGHAVPRLDEKSLETFQNFIEKIQKLQLHMKVTCRL</sequence>
<dbReference type="SUPFAM" id="SSF53474">
    <property type="entry name" value="alpha/beta-Hydrolases"/>
    <property type="match status" value="1"/>
</dbReference>
<dbReference type="InterPro" id="IPR029058">
    <property type="entry name" value="AB_hydrolase_fold"/>
</dbReference>
<keyword evidence="3" id="KW-1185">Reference proteome</keyword>
<dbReference type="Pfam" id="PF03959">
    <property type="entry name" value="FSH1"/>
    <property type="match status" value="1"/>
</dbReference>
<reference evidence="2" key="1">
    <citation type="submission" date="2022-12" db="EMBL/GenBank/DDBJ databases">
        <title>Draft genome assemblies for two species of Escallonia (Escalloniales).</title>
        <authorList>
            <person name="Chanderbali A."/>
            <person name="Dervinis C."/>
            <person name="Anghel I."/>
            <person name="Soltis D."/>
            <person name="Soltis P."/>
            <person name="Zapata F."/>
        </authorList>
    </citation>
    <scope>NUCLEOTIDE SEQUENCE</scope>
    <source>
        <strain evidence="2">UCBG92.1500</strain>
        <tissue evidence="2">Leaf</tissue>
    </source>
</reference>
<evidence type="ECO:0000313" key="3">
    <source>
        <dbReference type="Proteomes" id="UP001187471"/>
    </source>
</evidence>
<evidence type="ECO:0000259" key="1">
    <source>
        <dbReference type="Pfam" id="PF03959"/>
    </source>
</evidence>
<accession>A0AA88U977</accession>
<dbReference type="InterPro" id="IPR005645">
    <property type="entry name" value="FSH-like_dom"/>
</dbReference>
<feature type="domain" description="Serine hydrolase" evidence="1">
    <location>
        <begin position="19"/>
        <end position="180"/>
    </location>
</feature>
<name>A0AA88U977_9ASTE</name>
<dbReference type="EMBL" id="JAVXUO010002417">
    <property type="protein sequence ID" value="KAK2973426.1"/>
    <property type="molecule type" value="Genomic_DNA"/>
</dbReference>
<organism evidence="2 3">
    <name type="scientific">Escallonia rubra</name>
    <dbReference type="NCBI Taxonomy" id="112253"/>
    <lineage>
        <taxon>Eukaryota</taxon>
        <taxon>Viridiplantae</taxon>
        <taxon>Streptophyta</taxon>
        <taxon>Embryophyta</taxon>
        <taxon>Tracheophyta</taxon>
        <taxon>Spermatophyta</taxon>
        <taxon>Magnoliopsida</taxon>
        <taxon>eudicotyledons</taxon>
        <taxon>Gunneridae</taxon>
        <taxon>Pentapetalae</taxon>
        <taxon>asterids</taxon>
        <taxon>campanulids</taxon>
        <taxon>Escalloniales</taxon>
        <taxon>Escalloniaceae</taxon>
        <taxon>Escallonia</taxon>
    </lineage>
</organism>
<gene>
    <name evidence="2" type="ORF">RJ640_010421</name>
</gene>
<comment type="caution">
    <text evidence="2">The sequence shown here is derived from an EMBL/GenBank/DDBJ whole genome shotgun (WGS) entry which is preliminary data.</text>
</comment>
<feature type="non-terminal residue" evidence="2">
    <location>
        <position position="291"/>
    </location>
</feature>
<evidence type="ECO:0000313" key="2">
    <source>
        <dbReference type="EMBL" id="KAK2973426.1"/>
    </source>
</evidence>
<dbReference type="Proteomes" id="UP001187471">
    <property type="component" value="Unassembled WGS sequence"/>
</dbReference>
<protein>
    <recommendedName>
        <fullName evidence="1">Serine hydrolase domain-containing protein</fullName>
    </recommendedName>
</protein>
<proteinExistence type="predicted"/>
<dbReference type="AlphaFoldDB" id="A0AA88U977"/>